<accession>A0A1M5B6E2</accession>
<dbReference type="EMBL" id="FQUW01000026">
    <property type="protein sequence ID" value="SHF38049.1"/>
    <property type="molecule type" value="Genomic_DNA"/>
</dbReference>
<proteinExistence type="predicted"/>
<dbReference type="Proteomes" id="UP000184196">
    <property type="component" value="Unassembled WGS sequence"/>
</dbReference>
<evidence type="ECO:0000313" key="2">
    <source>
        <dbReference type="Proteomes" id="UP000184196"/>
    </source>
</evidence>
<sequence length="138" mass="15358">MLPVTLYRPDPFKVPPYPRLARLPLRRYTFTRGGSILNGLENADDLIHVSTHFPGVHAVVFYAALRVDNKGSPVVIHNILTRVTFGKHLSHHPVELAINTGHPLNLQNKGNALSGLIQVCFIDNGFQNLAALWTFNQS</sequence>
<keyword evidence="2" id="KW-1185">Reference proteome</keyword>
<name>A0A1M5B6E2_9FIRM</name>
<gene>
    <name evidence="1" type="ORF">SAMN02745218_02097</name>
</gene>
<dbReference type="AlphaFoldDB" id="A0A1M5B6E2"/>
<reference evidence="2" key="1">
    <citation type="submission" date="2016-11" db="EMBL/GenBank/DDBJ databases">
        <authorList>
            <person name="Varghese N."/>
            <person name="Submissions S."/>
        </authorList>
    </citation>
    <scope>NUCLEOTIDE SEQUENCE [LARGE SCALE GENOMIC DNA]</scope>
    <source>
        <strain evidence="2">DSM 11792</strain>
    </source>
</reference>
<organism evidence="1 2">
    <name type="scientific">Desulfofundulus australicus DSM 11792</name>
    <dbReference type="NCBI Taxonomy" id="1121425"/>
    <lineage>
        <taxon>Bacteria</taxon>
        <taxon>Bacillati</taxon>
        <taxon>Bacillota</taxon>
        <taxon>Clostridia</taxon>
        <taxon>Eubacteriales</taxon>
        <taxon>Peptococcaceae</taxon>
        <taxon>Desulfofundulus</taxon>
    </lineage>
</organism>
<protein>
    <submittedName>
        <fullName evidence="1">Uncharacterized protein</fullName>
    </submittedName>
</protein>
<evidence type="ECO:0000313" key="1">
    <source>
        <dbReference type="EMBL" id="SHF38049.1"/>
    </source>
</evidence>